<sequence>VDDDDEEEIKRIEEDIERRRLEKKIEDYLRKIEKISMKKKIIYYLNMDIPNTKEGKYIYIFLLNKNEVFVCVCIEKILVPTYIYRQAIEELPVKEDQILYNIFMVVFYLIIVAASIYFAISNMNLFGITSRNTVQFHDIEYLYCKDCNSIDMQSLTFNSWIHALNIKRINVTKPHAMDVTITQCKFNNKNVPTSREILRMYNIITVDKSNFTHAYFNISLGASQTSVSSNPNIKDINFGSSENKYRTITSLNSNIFKNLNANDTIVIQLVANNKNNISSARMY</sequence>
<feature type="non-terminal residue" evidence="3">
    <location>
        <position position="1"/>
    </location>
</feature>
<evidence type="ECO:0000256" key="2">
    <source>
        <dbReference type="SAM" id="Phobius"/>
    </source>
</evidence>
<keyword evidence="1" id="KW-0175">Coiled coil</keyword>
<protein>
    <submittedName>
        <fullName evidence="3">Uncharacterized protein</fullName>
    </submittedName>
</protein>
<proteinExistence type="predicted"/>
<keyword evidence="2" id="KW-0472">Membrane</keyword>
<keyword evidence="4" id="KW-1185">Reference proteome</keyword>
<dbReference type="AlphaFoldDB" id="X6M2C2"/>
<evidence type="ECO:0000313" key="4">
    <source>
        <dbReference type="Proteomes" id="UP000023152"/>
    </source>
</evidence>
<gene>
    <name evidence="3" type="ORF">RFI_29659</name>
</gene>
<organism evidence="3 4">
    <name type="scientific">Reticulomyxa filosa</name>
    <dbReference type="NCBI Taxonomy" id="46433"/>
    <lineage>
        <taxon>Eukaryota</taxon>
        <taxon>Sar</taxon>
        <taxon>Rhizaria</taxon>
        <taxon>Retaria</taxon>
        <taxon>Foraminifera</taxon>
        <taxon>Monothalamids</taxon>
        <taxon>Reticulomyxidae</taxon>
        <taxon>Reticulomyxa</taxon>
    </lineage>
</organism>
<feature type="transmembrane region" description="Helical" evidence="2">
    <location>
        <begin position="98"/>
        <end position="120"/>
    </location>
</feature>
<evidence type="ECO:0000313" key="3">
    <source>
        <dbReference type="EMBL" id="ETO07731.1"/>
    </source>
</evidence>
<evidence type="ECO:0000256" key="1">
    <source>
        <dbReference type="SAM" id="Coils"/>
    </source>
</evidence>
<keyword evidence="2" id="KW-1133">Transmembrane helix</keyword>
<name>X6M2C2_RETFI</name>
<accession>X6M2C2</accession>
<reference evidence="3 4" key="1">
    <citation type="journal article" date="2013" name="Curr. Biol.">
        <title>The Genome of the Foraminiferan Reticulomyxa filosa.</title>
        <authorList>
            <person name="Glockner G."/>
            <person name="Hulsmann N."/>
            <person name="Schleicher M."/>
            <person name="Noegel A.A."/>
            <person name="Eichinger L."/>
            <person name="Gallinger C."/>
            <person name="Pawlowski J."/>
            <person name="Sierra R."/>
            <person name="Euteneuer U."/>
            <person name="Pillet L."/>
            <person name="Moustafa A."/>
            <person name="Platzer M."/>
            <person name="Groth M."/>
            <person name="Szafranski K."/>
            <person name="Schliwa M."/>
        </authorList>
    </citation>
    <scope>NUCLEOTIDE SEQUENCE [LARGE SCALE GENOMIC DNA]</scope>
</reference>
<dbReference type="EMBL" id="ASPP01025814">
    <property type="protein sequence ID" value="ETO07731.1"/>
    <property type="molecule type" value="Genomic_DNA"/>
</dbReference>
<feature type="coiled-coil region" evidence="1">
    <location>
        <begin position="11"/>
        <end position="38"/>
    </location>
</feature>
<keyword evidence="2" id="KW-0812">Transmembrane</keyword>
<comment type="caution">
    <text evidence="3">The sequence shown here is derived from an EMBL/GenBank/DDBJ whole genome shotgun (WGS) entry which is preliminary data.</text>
</comment>
<dbReference type="Proteomes" id="UP000023152">
    <property type="component" value="Unassembled WGS sequence"/>
</dbReference>